<dbReference type="RefSeq" id="WP_163702763.1">
    <property type="nucleotide sequence ID" value="NZ_QXHD01000004.1"/>
</dbReference>
<reference evidence="2 3" key="1">
    <citation type="journal article" date="2020" name="Microb. Ecol.">
        <title>Ecogenomics of the Marine Benthic Filamentous Cyanobacterium Adonisia.</title>
        <authorList>
            <person name="Walter J.M."/>
            <person name="Coutinho F.H."/>
            <person name="Leomil L."/>
            <person name="Hargreaves P.I."/>
            <person name="Campeao M.E."/>
            <person name="Vieira V.V."/>
            <person name="Silva B.S."/>
            <person name="Fistarol G.O."/>
            <person name="Salomon P.S."/>
            <person name="Sawabe T."/>
            <person name="Mino S."/>
            <person name="Hosokawa M."/>
            <person name="Miyashita H."/>
            <person name="Maruyama F."/>
            <person name="van Verk M.C."/>
            <person name="Dutilh B.E."/>
            <person name="Thompson C.C."/>
            <person name="Thompson F.L."/>
        </authorList>
    </citation>
    <scope>NUCLEOTIDE SEQUENCE [LARGE SCALE GENOMIC DNA]</scope>
    <source>
        <strain evidence="2 3">CCMR0081</strain>
    </source>
</reference>
<evidence type="ECO:0000313" key="2">
    <source>
        <dbReference type="EMBL" id="NEZ60047.1"/>
    </source>
</evidence>
<name>A0A6M0RUX8_9CYAN</name>
<comment type="caution">
    <text evidence="2">The sequence shown here is derived from an EMBL/GenBank/DDBJ whole genome shotgun (WGS) entry which is preliminary data.</text>
</comment>
<feature type="domain" description="Peptidase M15A C-terminal" evidence="1">
    <location>
        <begin position="298"/>
        <end position="385"/>
    </location>
</feature>
<dbReference type="InterPro" id="IPR013230">
    <property type="entry name" value="Peptidase_M15A_C"/>
</dbReference>
<dbReference type="AlphaFoldDB" id="A0A6M0RUX8"/>
<sequence length="397" mass="44694">MDLTLKKLEAEYRSAFERCALQSDVEPTVRGIVGRMVQLRSHYEVVEKATGVPWWFVGILHYSEWNFREPAQFERQMIDVLISKKFHQAKTRTLGALLWGFDLWNGFRGGVGKESTWVWGGTNILDKKTSRVGAAAIMRYMQSQQLLDMGDPQGSTEMLVLADTLFKVSPEQGFKLSDGDKILVSAGTRLQLLSDEPDQGNHVKVRIPDGVLMGQNDRVDWFVFAQHIQLEGTEPNNKPQDPPVEPETKIAERDRGRSITVPKLGKVYLGDPILTNGHFSWAEATKNGNRIPVDEDVVNGILKIAEAMEEVRDYLGGRPITVNSWYRDPASNRKAGGASRSRHLSGDAVDFVVQGISPPEVNRKLEPWWRDRGGLASASVFTHLDARGYRARWNYGF</sequence>
<gene>
    <name evidence="2" type="ORF">DXZ20_31270</name>
</gene>
<proteinExistence type="predicted"/>
<protein>
    <submittedName>
        <fullName evidence="2">Peptidase M15</fullName>
    </submittedName>
</protein>
<accession>A0A6M0RUX8</accession>
<dbReference type="InterPro" id="IPR009045">
    <property type="entry name" value="Zn_M74/Hedgehog-like"/>
</dbReference>
<dbReference type="SUPFAM" id="SSF55166">
    <property type="entry name" value="Hedgehog/DD-peptidase"/>
    <property type="match status" value="1"/>
</dbReference>
<evidence type="ECO:0000259" key="1">
    <source>
        <dbReference type="Pfam" id="PF08291"/>
    </source>
</evidence>
<evidence type="ECO:0000313" key="3">
    <source>
        <dbReference type="Proteomes" id="UP000481033"/>
    </source>
</evidence>
<dbReference type="Proteomes" id="UP000481033">
    <property type="component" value="Unassembled WGS sequence"/>
</dbReference>
<dbReference type="EMBL" id="QXHD01000004">
    <property type="protein sequence ID" value="NEZ60047.1"/>
    <property type="molecule type" value="Genomic_DNA"/>
</dbReference>
<keyword evidence="3" id="KW-1185">Reference proteome</keyword>
<dbReference type="Gene3D" id="3.30.1380.10">
    <property type="match status" value="1"/>
</dbReference>
<organism evidence="2 3">
    <name type="scientific">Adonisia turfae CCMR0081</name>
    <dbReference type="NCBI Taxonomy" id="2292702"/>
    <lineage>
        <taxon>Bacteria</taxon>
        <taxon>Bacillati</taxon>
        <taxon>Cyanobacteriota</taxon>
        <taxon>Adonisia</taxon>
        <taxon>Adonisia turfae</taxon>
    </lineage>
</organism>
<dbReference type="Pfam" id="PF08291">
    <property type="entry name" value="Peptidase_M15_3"/>
    <property type="match status" value="1"/>
</dbReference>